<name>A0A9Q4C2Z9_9EURY</name>
<evidence type="ECO:0000313" key="2">
    <source>
        <dbReference type="Proteomes" id="UP001149411"/>
    </source>
</evidence>
<proteinExistence type="predicted"/>
<evidence type="ECO:0000313" key="1">
    <source>
        <dbReference type="EMBL" id="MCX2818111.1"/>
    </source>
</evidence>
<accession>A0A9Q4C2Z9</accession>
<reference evidence="1" key="1">
    <citation type="submission" date="2022-09" db="EMBL/GenBank/DDBJ databases">
        <title>Haloadaptaus new haloarchaeum isolated from saline soil.</title>
        <authorList>
            <person name="Duran-Viseras A."/>
            <person name="Sanchez-Porro C."/>
            <person name="Ventosa A."/>
        </authorList>
    </citation>
    <scope>NUCLEOTIDE SEQUENCE</scope>
    <source>
        <strain evidence="1">F3-133</strain>
    </source>
</reference>
<comment type="caution">
    <text evidence="1">The sequence shown here is derived from an EMBL/GenBank/DDBJ whole genome shotgun (WGS) entry which is preliminary data.</text>
</comment>
<dbReference type="EMBL" id="RKLV01000002">
    <property type="protein sequence ID" value="MCX2818111.1"/>
    <property type="molecule type" value="Genomic_DNA"/>
</dbReference>
<gene>
    <name evidence="1" type="ORF">EGH25_01915</name>
</gene>
<dbReference type="Proteomes" id="UP001149411">
    <property type="component" value="Unassembled WGS sequence"/>
</dbReference>
<dbReference type="AlphaFoldDB" id="A0A9Q4C2Z9"/>
<sequence length="150" mass="17787">MGLEEYRVEREHSQMSEGDPVYSPEHGYLAYYIREGKDSYIATDDDGLVSVERPIWKVVSEIQDRDRLYSEDSQEIMADKIATYERETADWIYDKDTYDCDVYKAGEGYIIHKKPVSEDNRYIYRESLSDLPSFTWFDDDYSDELITRIL</sequence>
<protein>
    <submittedName>
        <fullName evidence="1">Uncharacterized protein</fullName>
    </submittedName>
</protein>
<organism evidence="1 2">
    <name type="scientific">Halorutilus salinus</name>
    <dbReference type="NCBI Taxonomy" id="2487751"/>
    <lineage>
        <taxon>Archaea</taxon>
        <taxon>Methanobacteriati</taxon>
        <taxon>Methanobacteriota</taxon>
        <taxon>Stenosarchaea group</taxon>
        <taxon>Halobacteria</taxon>
        <taxon>Halorutilales</taxon>
        <taxon>Halorutilaceae</taxon>
        <taxon>Halorutilus</taxon>
    </lineage>
</organism>
<dbReference type="RefSeq" id="WP_266085779.1">
    <property type="nucleotide sequence ID" value="NZ_RKLV01000002.1"/>
</dbReference>
<keyword evidence="2" id="KW-1185">Reference proteome</keyword>